<dbReference type="SUPFAM" id="SSF52047">
    <property type="entry name" value="RNI-like"/>
    <property type="match status" value="1"/>
</dbReference>
<accession>A0A2B4RNK2</accession>
<dbReference type="InterPro" id="IPR032675">
    <property type="entry name" value="LRR_dom_sf"/>
</dbReference>
<evidence type="ECO:0000313" key="1">
    <source>
        <dbReference type="EMBL" id="PFX17822.1"/>
    </source>
</evidence>
<keyword evidence="2" id="KW-1185">Reference proteome</keyword>
<reference evidence="2" key="1">
    <citation type="journal article" date="2017" name="bioRxiv">
        <title>Comparative analysis of the genomes of Stylophora pistillata and Acropora digitifera provides evidence for extensive differences between species of corals.</title>
        <authorList>
            <person name="Voolstra C.R."/>
            <person name="Li Y."/>
            <person name="Liew Y.J."/>
            <person name="Baumgarten S."/>
            <person name="Zoccola D."/>
            <person name="Flot J.-F."/>
            <person name="Tambutte S."/>
            <person name="Allemand D."/>
            <person name="Aranda M."/>
        </authorList>
    </citation>
    <scope>NUCLEOTIDE SEQUENCE [LARGE SCALE GENOMIC DNA]</scope>
</reference>
<dbReference type="Proteomes" id="UP000225706">
    <property type="component" value="Unassembled WGS sequence"/>
</dbReference>
<dbReference type="GO" id="GO:0019005">
    <property type="term" value="C:SCF ubiquitin ligase complex"/>
    <property type="evidence" value="ECO:0007669"/>
    <property type="project" value="TreeGrafter"/>
</dbReference>
<dbReference type="InterPro" id="IPR006553">
    <property type="entry name" value="Leu-rich_rpt_Cys-con_subtyp"/>
</dbReference>
<gene>
    <name evidence="1" type="primary">FBL4</name>
    <name evidence="1" type="ORF">AWC38_SpisGene17841</name>
</gene>
<dbReference type="Gene3D" id="3.80.10.10">
    <property type="entry name" value="Ribonuclease Inhibitor"/>
    <property type="match status" value="3"/>
</dbReference>
<protein>
    <submittedName>
        <fullName evidence="1">F-box/LRR-repeat protein 4</fullName>
    </submittedName>
</protein>
<name>A0A2B4RNK2_STYPI</name>
<evidence type="ECO:0000313" key="2">
    <source>
        <dbReference type="Proteomes" id="UP000225706"/>
    </source>
</evidence>
<dbReference type="SMART" id="SM00367">
    <property type="entry name" value="LRR_CC"/>
    <property type="match status" value="11"/>
</dbReference>
<organism evidence="1 2">
    <name type="scientific">Stylophora pistillata</name>
    <name type="common">Smooth cauliflower coral</name>
    <dbReference type="NCBI Taxonomy" id="50429"/>
    <lineage>
        <taxon>Eukaryota</taxon>
        <taxon>Metazoa</taxon>
        <taxon>Cnidaria</taxon>
        <taxon>Anthozoa</taxon>
        <taxon>Hexacorallia</taxon>
        <taxon>Scleractinia</taxon>
        <taxon>Astrocoeniina</taxon>
        <taxon>Pocilloporidae</taxon>
        <taxon>Stylophora</taxon>
    </lineage>
</organism>
<dbReference type="GO" id="GO:0031146">
    <property type="term" value="P:SCF-dependent proteasomal ubiquitin-dependent protein catabolic process"/>
    <property type="evidence" value="ECO:0007669"/>
    <property type="project" value="TreeGrafter"/>
</dbReference>
<dbReference type="AlphaFoldDB" id="A0A2B4RNK2"/>
<dbReference type="OrthoDB" id="16120at2759"/>
<sequence length="487" mass="53512">MSVKTLEKLSLESIAKGMSLWCNSSIVDLNRFKYVLGPFDGLNSGLIQELLDILCEKKQIRVSHFHVLLHSNIKHVDLSACSSLISDQIISAVVFRCKKITQLFLKNCSRLSTKALKKIPSGLTRLQSIDLSGCLACTDEVLNLLGTLCPELTVLRVESCTLLTDAGLAGLCADVKNPKCRRLKEVNLSSTGVTSYGIQKLLNSQQEIQKMSLAMTNSVEEFDISVPSIKLSSLDLSYTFITDTCMKILCKSCPLLCDLSLNCCTSLTVISLEFIASLAHLKVLRIGDNKAMKFHPHLAQFLVKSGNSLKVLDISGMDRVDTEILGVCCKSLETLNMADCTKVTGSYIHVSTADESKWVTLAQACPKLSILNLHNCHFLHHKSLAEHLLAILSNSTELQELDLSGIEKLSDEIILQLIQSSGLLLLRSVNLSMCSEISVESVELLIKTCKGLSQLNLSHCRNISLCDAENLKKVARDSKSTPKIAWI</sequence>
<comment type="caution">
    <text evidence="1">The sequence shown here is derived from an EMBL/GenBank/DDBJ whole genome shotgun (WGS) entry which is preliminary data.</text>
</comment>
<dbReference type="PANTHER" id="PTHR13318">
    <property type="entry name" value="PARTNER OF PAIRED, ISOFORM B-RELATED"/>
    <property type="match status" value="1"/>
</dbReference>
<dbReference type="EMBL" id="LSMT01000447">
    <property type="protein sequence ID" value="PFX17822.1"/>
    <property type="molecule type" value="Genomic_DNA"/>
</dbReference>
<proteinExistence type="predicted"/>